<keyword evidence="5" id="KW-0255">Endonuclease</keyword>
<proteinExistence type="inferred from homology"/>
<evidence type="ECO:0000256" key="1">
    <source>
        <dbReference type="ARBA" id="ARBA00010923"/>
    </source>
</evidence>
<dbReference type="EMBL" id="WCZV01000037">
    <property type="protein sequence ID" value="KAB6696257.1"/>
    <property type="molecule type" value="Genomic_DNA"/>
</dbReference>
<keyword evidence="5" id="KW-0378">Hydrolase</keyword>
<evidence type="ECO:0000259" key="4">
    <source>
        <dbReference type="Pfam" id="PF01420"/>
    </source>
</evidence>
<feature type="domain" description="Type I restriction modification DNA specificity" evidence="4">
    <location>
        <begin position="239"/>
        <end position="397"/>
    </location>
</feature>
<name>A0A9W7RER3_PHOVU</name>
<evidence type="ECO:0000313" key="5">
    <source>
        <dbReference type="EMBL" id="KAB6696257.1"/>
    </source>
</evidence>
<comment type="caution">
    <text evidence="5">The sequence shown here is derived from an EMBL/GenBank/DDBJ whole genome shotgun (WGS) entry which is preliminary data.</text>
</comment>
<accession>A0A9W7RER3</accession>
<reference evidence="5 6" key="1">
    <citation type="journal article" date="2019" name="Nat. Med.">
        <title>A library of human gut bacterial isolates paired with longitudinal multiomics data enables mechanistic microbiome research.</title>
        <authorList>
            <person name="Poyet M."/>
            <person name="Groussin M."/>
            <person name="Gibbons S.M."/>
            <person name="Avila-Pacheco J."/>
            <person name="Jiang X."/>
            <person name="Kearney S.M."/>
            <person name="Perrotta A.R."/>
            <person name="Berdy B."/>
            <person name="Zhao S."/>
            <person name="Lieberman T.D."/>
            <person name="Swanson P.K."/>
            <person name="Smith M."/>
            <person name="Roesemann S."/>
            <person name="Alexander J.E."/>
            <person name="Rich S.A."/>
            <person name="Livny J."/>
            <person name="Vlamakis H."/>
            <person name="Clish C."/>
            <person name="Bullock K."/>
            <person name="Deik A."/>
            <person name="Scott J."/>
            <person name="Pierce K.A."/>
            <person name="Xavier R.J."/>
            <person name="Alm E.J."/>
        </authorList>
    </citation>
    <scope>NUCLEOTIDE SEQUENCE [LARGE SCALE GENOMIC DNA]</scope>
    <source>
        <strain evidence="5 6">BIOML-A82</strain>
    </source>
</reference>
<dbReference type="GO" id="GO:0009307">
    <property type="term" value="P:DNA restriction-modification system"/>
    <property type="evidence" value="ECO:0007669"/>
    <property type="project" value="UniProtKB-KW"/>
</dbReference>
<dbReference type="GO" id="GO:0004519">
    <property type="term" value="F:endonuclease activity"/>
    <property type="evidence" value="ECO:0007669"/>
    <property type="project" value="UniProtKB-KW"/>
</dbReference>
<dbReference type="InterPro" id="IPR044946">
    <property type="entry name" value="Restrct_endonuc_typeI_TRD_sf"/>
</dbReference>
<dbReference type="AlphaFoldDB" id="A0A9W7RER3"/>
<comment type="similarity">
    <text evidence="1">Belongs to the type-I restriction system S methylase family.</text>
</comment>
<evidence type="ECO:0000256" key="3">
    <source>
        <dbReference type="ARBA" id="ARBA00023125"/>
    </source>
</evidence>
<evidence type="ECO:0000313" key="6">
    <source>
        <dbReference type="Proteomes" id="UP000437380"/>
    </source>
</evidence>
<dbReference type="Gene3D" id="3.90.220.20">
    <property type="entry name" value="DNA methylase specificity domains"/>
    <property type="match status" value="2"/>
</dbReference>
<dbReference type="PANTHER" id="PTHR30408:SF12">
    <property type="entry name" value="TYPE I RESTRICTION ENZYME MJAVIII SPECIFICITY SUBUNIT"/>
    <property type="match status" value="1"/>
</dbReference>
<dbReference type="Proteomes" id="UP000437380">
    <property type="component" value="Unassembled WGS sequence"/>
</dbReference>
<keyword evidence="3" id="KW-0238">DNA-binding</keyword>
<evidence type="ECO:0000256" key="2">
    <source>
        <dbReference type="ARBA" id="ARBA00022747"/>
    </source>
</evidence>
<keyword evidence="5" id="KW-0540">Nuclease</keyword>
<dbReference type="Pfam" id="PF01420">
    <property type="entry name" value="Methylase_S"/>
    <property type="match status" value="1"/>
</dbReference>
<keyword evidence="2" id="KW-0680">Restriction system</keyword>
<dbReference type="PANTHER" id="PTHR30408">
    <property type="entry name" value="TYPE-1 RESTRICTION ENZYME ECOKI SPECIFICITY PROTEIN"/>
    <property type="match status" value="1"/>
</dbReference>
<dbReference type="InterPro" id="IPR052021">
    <property type="entry name" value="Type-I_RS_S_subunit"/>
</dbReference>
<dbReference type="CDD" id="cd17275">
    <property type="entry name" value="RMtype1_S_MjaORF132P-TRD1-CR1_like"/>
    <property type="match status" value="1"/>
</dbReference>
<sequence>MIRETKCLDVPHLRFPEFSEEWEICKVSELLDFYSTNSLSWEQLEYGTKAMMNLHYGLIHVGLPTMVDLTRDNLPNIKEDNMPKNFELCKEGDVAFADASEDTNEVAKPIEFFDLAGKNIVCGLHTIHGRDNKNKTVIGFKGYAFSSSAFHNQIRRIAQGTKIYSISTKNFSECFIGIPSKVEQTKIATLLRLIDERIATQNKIIEKLQSLIKGLIDDIITLKCGQLVAFETLYSKAGEGGTPTTSNTEFYDNGSIPFIKIDDLSNKYLSANKDYITELGLKKSSAWLIPTHSIIYSNGATIGAISINKYPVCTKQGILGIVPNTNIDVEFLYYFMQSSYFQKEVERVVTEGTMKTAYLKDINHIKCPIPDLDRQKEISHLLSVLSLKEDVERQLLQKYQIQKQYLLRKMFI</sequence>
<organism evidence="5 6">
    <name type="scientific">Phocaeicola vulgatus</name>
    <name type="common">Bacteroides vulgatus</name>
    <dbReference type="NCBI Taxonomy" id="821"/>
    <lineage>
        <taxon>Bacteria</taxon>
        <taxon>Pseudomonadati</taxon>
        <taxon>Bacteroidota</taxon>
        <taxon>Bacteroidia</taxon>
        <taxon>Bacteroidales</taxon>
        <taxon>Bacteroidaceae</taxon>
        <taxon>Phocaeicola</taxon>
    </lineage>
</organism>
<gene>
    <name evidence="5" type="ORF">GAY17_20590</name>
</gene>
<dbReference type="GO" id="GO:0003677">
    <property type="term" value="F:DNA binding"/>
    <property type="evidence" value="ECO:0007669"/>
    <property type="project" value="UniProtKB-KW"/>
</dbReference>
<dbReference type="SUPFAM" id="SSF116734">
    <property type="entry name" value="DNA methylase specificity domain"/>
    <property type="match status" value="2"/>
</dbReference>
<protein>
    <submittedName>
        <fullName evidence="5">Restriction endonuclease subunit S</fullName>
    </submittedName>
</protein>
<dbReference type="InterPro" id="IPR000055">
    <property type="entry name" value="Restrct_endonuc_typeI_TRD"/>
</dbReference>